<feature type="transmembrane region" description="Helical" evidence="1">
    <location>
        <begin position="47"/>
        <end position="68"/>
    </location>
</feature>
<dbReference type="PIRSF" id="PIRSF038959">
    <property type="entry name" value="SdpI"/>
    <property type="match status" value="1"/>
</dbReference>
<evidence type="ECO:0000313" key="5">
    <source>
        <dbReference type="Proteomes" id="UP000237923"/>
    </source>
</evidence>
<feature type="domain" description="DUF1648" evidence="2">
    <location>
        <begin position="11"/>
        <end position="58"/>
    </location>
</feature>
<dbReference type="GO" id="GO:0009636">
    <property type="term" value="P:response to toxic substance"/>
    <property type="evidence" value="ECO:0007669"/>
    <property type="project" value="TreeGrafter"/>
</dbReference>
<reference evidence="4 5" key="2">
    <citation type="submission" date="2018-02" db="EMBL/GenBank/DDBJ databases">
        <authorList>
            <person name="Cohen D.B."/>
            <person name="Kent A.D."/>
        </authorList>
    </citation>
    <scope>NUCLEOTIDE SEQUENCE [LARGE SCALE GENOMIC DNA]</scope>
    <source>
        <strain evidence="4 5">CECT 9216</strain>
    </source>
</reference>
<reference evidence="3 6" key="1">
    <citation type="submission" date="2018-02" db="EMBL/GenBank/DDBJ databases">
        <authorList>
            <person name="Rodrigo-Torres L."/>
            <person name="Arahal R. D."/>
            <person name="Lucena T."/>
        </authorList>
    </citation>
    <scope>NUCLEOTIDE SEQUENCE [LARGE SCALE GENOMIC DNA]</scope>
    <source>
        <strain evidence="3 6">CECT 8486</strain>
    </source>
</reference>
<evidence type="ECO:0000313" key="6">
    <source>
        <dbReference type="Proteomes" id="UP000239237"/>
    </source>
</evidence>
<feature type="transmembrane region" description="Helical" evidence="1">
    <location>
        <begin position="186"/>
        <end position="205"/>
    </location>
</feature>
<dbReference type="RefSeq" id="WP_072613049.1">
    <property type="nucleotide sequence ID" value="NZ_CAURUR010000001.1"/>
</dbReference>
<dbReference type="AlphaFoldDB" id="A0A2N9KAS3"/>
<name>A0A2N9KAS3_9LACO</name>
<keyword evidence="1" id="KW-0812">Transmembrane</keyword>
<dbReference type="GeneID" id="99673462"/>
<evidence type="ECO:0000313" key="4">
    <source>
        <dbReference type="EMBL" id="SPE07470.1"/>
    </source>
</evidence>
<dbReference type="InterPro" id="IPR026272">
    <property type="entry name" value="SdpI"/>
</dbReference>
<protein>
    <submittedName>
        <fullName evidence="4">Immunity protein SdpI</fullName>
    </submittedName>
</protein>
<feature type="transmembrane region" description="Helical" evidence="1">
    <location>
        <begin position="111"/>
        <end position="129"/>
    </location>
</feature>
<sequence length="211" mass="23924">MKNKKSFLPLIITLLPIFYGLILWTKLPVELPIHFNINGEVDRYANKVWIIIIWPIIATLLHLFLIIYRTKIVARSQNNKMHTIISWSIPLGTNILLSYIFAYGLGSHINITSILLPTIGILFIALGNYMPKTQRNRFVGIRIPTALNNDVNWFKTQRIGGLMFVVGGFMMIGGGFLGMISEFWTIASMIVALVLITVIPIIYLIRSSHKA</sequence>
<feature type="transmembrane region" description="Helical" evidence="1">
    <location>
        <begin position="7"/>
        <end position="27"/>
    </location>
</feature>
<dbReference type="InterPro" id="IPR025962">
    <property type="entry name" value="SdpI/YhfL"/>
</dbReference>
<dbReference type="EMBL" id="OKQR01000001">
    <property type="protein sequence ID" value="SPD92191.1"/>
    <property type="molecule type" value="Genomic_DNA"/>
</dbReference>
<keyword evidence="6" id="KW-1185">Reference proteome</keyword>
<dbReference type="PANTHER" id="PTHR37810:SF5">
    <property type="entry name" value="IMMUNITY PROTEIN SDPI"/>
    <property type="match status" value="1"/>
</dbReference>
<feature type="transmembrane region" description="Helical" evidence="1">
    <location>
        <begin position="84"/>
        <end position="105"/>
    </location>
</feature>
<evidence type="ECO:0000313" key="3">
    <source>
        <dbReference type="EMBL" id="SPD92191.1"/>
    </source>
</evidence>
<dbReference type="Proteomes" id="UP000237923">
    <property type="component" value="Unassembled WGS sequence"/>
</dbReference>
<proteinExistence type="predicted"/>
<dbReference type="KEGG" id="lsu:A6B45_01585"/>
<evidence type="ECO:0000259" key="2">
    <source>
        <dbReference type="Pfam" id="PF07853"/>
    </source>
</evidence>
<dbReference type="Pfam" id="PF13630">
    <property type="entry name" value="SdpI"/>
    <property type="match status" value="1"/>
</dbReference>
<keyword evidence="1" id="KW-1133">Transmembrane helix</keyword>
<dbReference type="Pfam" id="PF07853">
    <property type="entry name" value="DUF1648"/>
    <property type="match status" value="1"/>
</dbReference>
<gene>
    <name evidence="4" type="primary">sdpI</name>
    <name evidence="3" type="ORF">LES8486_01201</name>
    <name evidence="4" type="ORF">LES9216_01348</name>
</gene>
<organism evidence="4 5">
    <name type="scientific">Leuconostoc suionicum</name>
    <dbReference type="NCBI Taxonomy" id="1511761"/>
    <lineage>
        <taxon>Bacteria</taxon>
        <taxon>Bacillati</taxon>
        <taxon>Bacillota</taxon>
        <taxon>Bacilli</taxon>
        <taxon>Lactobacillales</taxon>
        <taxon>Lactobacillaceae</taxon>
        <taxon>Leuconostoc</taxon>
    </lineage>
</organism>
<evidence type="ECO:0000256" key="1">
    <source>
        <dbReference type="SAM" id="Phobius"/>
    </source>
</evidence>
<accession>A0A2N9KAS3</accession>
<dbReference type="InterPro" id="IPR012867">
    <property type="entry name" value="DUF1648"/>
</dbReference>
<dbReference type="Proteomes" id="UP000239237">
    <property type="component" value="Unassembled WGS sequence"/>
</dbReference>
<dbReference type="PANTHER" id="PTHR37810">
    <property type="entry name" value="IMMUNITY PROTEIN SDPI"/>
    <property type="match status" value="1"/>
</dbReference>
<dbReference type="EMBL" id="OKQU01000001">
    <property type="protein sequence ID" value="SPE07470.1"/>
    <property type="molecule type" value="Genomic_DNA"/>
</dbReference>
<keyword evidence="1" id="KW-0472">Membrane</keyword>
<feature type="transmembrane region" description="Helical" evidence="1">
    <location>
        <begin position="159"/>
        <end position="180"/>
    </location>
</feature>